<feature type="non-terminal residue" evidence="1">
    <location>
        <position position="1"/>
    </location>
</feature>
<gene>
    <name evidence="1" type="ORF">S01H4_43462</name>
</gene>
<evidence type="ECO:0000313" key="1">
    <source>
        <dbReference type="EMBL" id="GAG99105.1"/>
    </source>
</evidence>
<dbReference type="AlphaFoldDB" id="X1BVN7"/>
<comment type="caution">
    <text evidence="1">The sequence shown here is derived from an EMBL/GenBank/DDBJ whole genome shotgun (WGS) entry which is preliminary data.</text>
</comment>
<protein>
    <submittedName>
        <fullName evidence="1">Uncharacterized protein</fullName>
    </submittedName>
</protein>
<reference evidence="1" key="1">
    <citation type="journal article" date="2014" name="Front. Microbiol.">
        <title>High frequency of phylogenetically diverse reductive dehalogenase-homologous genes in deep subseafloor sedimentary metagenomes.</title>
        <authorList>
            <person name="Kawai M."/>
            <person name="Futagami T."/>
            <person name="Toyoda A."/>
            <person name="Takaki Y."/>
            <person name="Nishi S."/>
            <person name="Hori S."/>
            <person name="Arai W."/>
            <person name="Tsubouchi T."/>
            <person name="Morono Y."/>
            <person name="Uchiyama I."/>
            <person name="Ito T."/>
            <person name="Fujiyama A."/>
            <person name="Inagaki F."/>
            <person name="Takami H."/>
        </authorList>
    </citation>
    <scope>NUCLEOTIDE SEQUENCE</scope>
    <source>
        <strain evidence="1">Expedition CK06-06</strain>
    </source>
</reference>
<sequence>GSNGISPGPRVSSILEDAPDDPLVAYSARATSFVSKGTGVISPGTYSTGVVRRKGVLKKIIRSLPGGTPRIIV</sequence>
<proteinExistence type="predicted"/>
<accession>X1BVN7</accession>
<name>X1BVN7_9ZZZZ</name>
<dbReference type="EMBL" id="BART01023980">
    <property type="protein sequence ID" value="GAG99105.1"/>
    <property type="molecule type" value="Genomic_DNA"/>
</dbReference>
<organism evidence="1">
    <name type="scientific">marine sediment metagenome</name>
    <dbReference type="NCBI Taxonomy" id="412755"/>
    <lineage>
        <taxon>unclassified sequences</taxon>
        <taxon>metagenomes</taxon>
        <taxon>ecological metagenomes</taxon>
    </lineage>
</organism>